<evidence type="ECO:0000256" key="8">
    <source>
        <dbReference type="RuleBase" id="RU363037"/>
    </source>
</evidence>
<dbReference type="InterPro" id="IPR020058">
    <property type="entry name" value="Glu/Gln-tRNA-synth_Ib_cat-dom"/>
</dbReference>
<feature type="binding site" evidence="7">
    <location>
        <position position="207"/>
    </location>
    <ligand>
        <name>L-glutamate</name>
        <dbReference type="ChEBI" id="CHEBI:29985"/>
    </ligand>
</feature>
<feature type="binding site" evidence="7">
    <location>
        <position position="126"/>
    </location>
    <ligand>
        <name>Zn(2+)</name>
        <dbReference type="ChEBI" id="CHEBI:29105"/>
    </ligand>
</feature>
<comment type="similarity">
    <text evidence="7">Belongs to the class-I aminoacyl-tRNA synthetase family. GluQ subfamily.</text>
</comment>
<feature type="binding site" evidence="7">
    <location>
        <position position="266"/>
    </location>
    <ligand>
        <name>ATP</name>
        <dbReference type="ChEBI" id="CHEBI:30616"/>
    </ligand>
</feature>
<dbReference type="RefSeq" id="WP_379769022.1">
    <property type="nucleotide sequence ID" value="NZ_JBHSMZ010000004.1"/>
</dbReference>
<dbReference type="GO" id="GO:0016874">
    <property type="term" value="F:ligase activity"/>
    <property type="evidence" value="ECO:0007669"/>
    <property type="project" value="UniProtKB-KW"/>
</dbReference>
<feature type="binding site" evidence="7">
    <location>
        <position position="70"/>
    </location>
    <ligand>
        <name>L-glutamate</name>
        <dbReference type="ChEBI" id="CHEBI:29985"/>
    </ligand>
</feature>
<dbReference type="Pfam" id="PF00749">
    <property type="entry name" value="tRNA-synt_1c"/>
    <property type="match status" value="1"/>
</dbReference>
<dbReference type="NCBIfam" id="NF004313">
    <property type="entry name" value="PRK05710.1-2"/>
    <property type="match status" value="1"/>
</dbReference>
<dbReference type="EMBL" id="JBHSMZ010000004">
    <property type="protein sequence ID" value="MFC5548363.1"/>
    <property type="molecule type" value="Genomic_DNA"/>
</dbReference>
<feature type="binding site" evidence="7">
    <location>
        <position position="124"/>
    </location>
    <ligand>
        <name>Zn(2+)</name>
        <dbReference type="ChEBI" id="CHEBI:29105"/>
    </ligand>
</feature>
<gene>
    <name evidence="10" type="primary">gluQRS</name>
    <name evidence="7" type="synonym">gluQ</name>
    <name evidence="10" type="ORF">ACFPO9_07510</name>
</gene>
<keyword evidence="3 7" id="KW-0547">Nucleotide-binding</keyword>
<evidence type="ECO:0000313" key="11">
    <source>
        <dbReference type="Proteomes" id="UP001596086"/>
    </source>
</evidence>
<keyword evidence="11" id="KW-1185">Reference proteome</keyword>
<sequence length="336" mass="36238">MLRWRLPPSTEFPQRAVSSFSAPIPTPAASYVGRFAPSPTGPLHAGSLVAALASYLDARANGGAWLIRIEDIDEGRAVPGAAGTILEQLDWLGMHSDGEIVWQSRRKDLYQAARERIADWVYGCGCNRREIADSRLGVGPDGAAIYPGTCRHGLAPGREARSLRLRVPESGDDAVGFTDRFAGWQEQRLALESGDFVLKRADGYWAYQLAVVVDDAEQGVTDVVRGADLLDSTPRQIYLQRLLGVPTPRYLHVPVVRNANGEKLSKQTGALAISPGPQGRDEEAAVAALQQAAGFLGLRLASPAPSIRSLAAFWQEAVPAWASLLAERGAQLRLPD</sequence>
<evidence type="ECO:0000256" key="2">
    <source>
        <dbReference type="ARBA" id="ARBA00022723"/>
    </source>
</evidence>
<dbReference type="EC" id="6.1.1.-" evidence="7"/>
<feature type="short sequence motif" description="'HIGH' region" evidence="7">
    <location>
        <begin position="37"/>
        <end position="47"/>
    </location>
</feature>
<keyword evidence="5 7" id="KW-0067">ATP-binding</keyword>
<accession>A0ABW0RYL8</accession>
<comment type="caution">
    <text evidence="10">The sequence shown here is derived from an EMBL/GenBank/DDBJ whole genome shotgun (WGS) entry which is preliminary data.</text>
</comment>
<evidence type="ECO:0000259" key="9">
    <source>
        <dbReference type="Pfam" id="PF00749"/>
    </source>
</evidence>
<keyword evidence="4 7" id="KW-0862">Zinc</keyword>
<feature type="binding site" evidence="7">
    <location>
        <position position="150"/>
    </location>
    <ligand>
        <name>Zn(2+)</name>
        <dbReference type="ChEBI" id="CHEBI:29105"/>
    </ligand>
</feature>
<feature type="short sequence motif" description="'KMSKS' region" evidence="7">
    <location>
        <begin position="263"/>
        <end position="267"/>
    </location>
</feature>
<dbReference type="InterPro" id="IPR000924">
    <property type="entry name" value="Glu/Gln-tRNA-synth"/>
</dbReference>
<protein>
    <recommendedName>
        <fullName evidence="7">Glutamyl-Q tRNA(Asp) synthetase</fullName>
        <shortName evidence="7">Glu-Q-RSs</shortName>
        <ecNumber evidence="7">6.1.1.-</ecNumber>
    </recommendedName>
</protein>
<proteinExistence type="inferred from homology"/>
<dbReference type="NCBIfam" id="TIGR03838">
    <property type="entry name" value="queuosine_YadB"/>
    <property type="match status" value="1"/>
</dbReference>
<dbReference type="HAMAP" id="MF_01428">
    <property type="entry name" value="Glu_Q_tRNA_synth"/>
    <property type="match status" value="1"/>
</dbReference>
<evidence type="ECO:0000313" key="10">
    <source>
        <dbReference type="EMBL" id="MFC5548363.1"/>
    </source>
</evidence>
<evidence type="ECO:0000256" key="4">
    <source>
        <dbReference type="ARBA" id="ARBA00022833"/>
    </source>
</evidence>
<dbReference type="InterPro" id="IPR022380">
    <property type="entry name" value="Glu-Q_tRNA(Asp)_Synthase"/>
</dbReference>
<keyword evidence="2 7" id="KW-0479">Metal-binding</keyword>
<keyword evidence="8" id="KW-0648">Protein biosynthesis</keyword>
<dbReference type="PANTHER" id="PTHR43311:SF1">
    <property type="entry name" value="GLUTAMYL-Q TRNA(ASP) SYNTHETASE"/>
    <property type="match status" value="1"/>
</dbReference>
<dbReference type="Proteomes" id="UP001596086">
    <property type="component" value="Unassembled WGS sequence"/>
</dbReference>
<dbReference type="PANTHER" id="PTHR43311">
    <property type="entry name" value="GLUTAMATE--TRNA LIGASE"/>
    <property type="match status" value="1"/>
</dbReference>
<comment type="function">
    <text evidence="7">Catalyzes the tRNA-independent activation of glutamate in presence of ATP and the subsequent transfer of glutamate onto a tRNA(Asp). Glutamate is transferred on the 2-amino-5-(4,5-dihydroxy-2-cyclopenten-1-yl) moiety of the queuosine in the wobble position of the QUC anticodon.</text>
</comment>
<feature type="binding site" evidence="7">
    <location>
        <position position="225"/>
    </location>
    <ligand>
        <name>L-glutamate</name>
        <dbReference type="ChEBI" id="CHEBI:29985"/>
    </ligand>
</feature>
<evidence type="ECO:0000256" key="7">
    <source>
        <dbReference type="HAMAP-Rule" id="MF_01428"/>
    </source>
</evidence>
<dbReference type="InterPro" id="IPR049940">
    <property type="entry name" value="GluQ/Sye"/>
</dbReference>
<feature type="domain" description="Glutamyl/glutaminyl-tRNA synthetase class Ib catalytic" evidence="9">
    <location>
        <begin position="34"/>
        <end position="271"/>
    </location>
</feature>
<dbReference type="SUPFAM" id="SSF52374">
    <property type="entry name" value="Nucleotidylyl transferase"/>
    <property type="match status" value="1"/>
</dbReference>
<feature type="binding site" evidence="7">
    <location>
        <position position="146"/>
    </location>
    <ligand>
        <name>Zn(2+)</name>
        <dbReference type="ChEBI" id="CHEBI:29105"/>
    </ligand>
</feature>
<organism evidence="10 11">
    <name type="scientific">Massilia aerilata</name>
    <dbReference type="NCBI Taxonomy" id="453817"/>
    <lineage>
        <taxon>Bacteria</taxon>
        <taxon>Pseudomonadati</taxon>
        <taxon>Pseudomonadota</taxon>
        <taxon>Betaproteobacteria</taxon>
        <taxon>Burkholderiales</taxon>
        <taxon>Oxalobacteraceae</taxon>
        <taxon>Telluria group</taxon>
        <taxon>Massilia</taxon>
    </lineage>
</organism>
<name>A0ABW0RYL8_9BURK</name>
<dbReference type="Gene3D" id="3.40.50.620">
    <property type="entry name" value="HUPs"/>
    <property type="match status" value="1"/>
</dbReference>
<feature type="binding site" evidence="7">
    <location>
        <begin position="34"/>
        <end position="38"/>
    </location>
    <ligand>
        <name>L-glutamate</name>
        <dbReference type="ChEBI" id="CHEBI:29985"/>
    </ligand>
</feature>
<keyword evidence="1 7" id="KW-0436">Ligase</keyword>
<comment type="cofactor">
    <cofactor evidence="7">
        <name>Zn(2+)</name>
        <dbReference type="ChEBI" id="CHEBI:29105"/>
    </cofactor>
    <text evidence="7">Binds 1 zinc ion per subunit.</text>
</comment>
<evidence type="ECO:0000256" key="6">
    <source>
        <dbReference type="ARBA" id="ARBA00023146"/>
    </source>
</evidence>
<keyword evidence="6 7" id="KW-0030">Aminoacyl-tRNA synthetase</keyword>
<dbReference type="PRINTS" id="PR00987">
    <property type="entry name" value="TRNASYNTHGLU"/>
</dbReference>
<dbReference type="NCBIfam" id="NF004314">
    <property type="entry name" value="PRK05710.1-3"/>
    <property type="match status" value="1"/>
</dbReference>
<evidence type="ECO:0000256" key="5">
    <source>
        <dbReference type="ARBA" id="ARBA00022840"/>
    </source>
</evidence>
<dbReference type="InterPro" id="IPR014729">
    <property type="entry name" value="Rossmann-like_a/b/a_fold"/>
</dbReference>
<evidence type="ECO:0000256" key="1">
    <source>
        <dbReference type="ARBA" id="ARBA00022598"/>
    </source>
</evidence>
<evidence type="ECO:0000256" key="3">
    <source>
        <dbReference type="ARBA" id="ARBA00022741"/>
    </source>
</evidence>
<reference evidence="11" key="1">
    <citation type="journal article" date="2019" name="Int. J. Syst. Evol. Microbiol.">
        <title>The Global Catalogue of Microorganisms (GCM) 10K type strain sequencing project: providing services to taxonomists for standard genome sequencing and annotation.</title>
        <authorList>
            <consortium name="The Broad Institute Genomics Platform"/>
            <consortium name="The Broad Institute Genome Sequencing Center for Infectious Disease"/>
            <person name="Wu L."/>
            <person name="Ma J."/>
        </authorList>
    </citation>
    <scope>NUCLEOTIDE SEQUENCE [LARGE SCALE GENOMIC DNA]</scope>
    <source>
        <strain evidence="11">CGMCC 4.5798</strain>
    </source>
</reference>